<protein>
    <submittedName>
        <fullName evidence="5">LCP family protein</fullName>
    </submittedName>
</protein>
<feature type="domain" description="Cell envelope-related transcriptional attenuator" evidence="4">
    <location>
        <begin position="262"/>
        <end position="408"/>
    </location>
</feature>
<evidence type="ECO:0000313" key="5">
    <source>
        <dbReference type="EMBL" id="WAL43669.1"/>
    </source>
</evidence>
<dbReference type="Pfam" id="PF03816">
    <property type="entry name" value="LytR_cpsA_psr"/>
    <property type="match status" value="1"/>
</dbReference>
<keyword evidence="3" id="KW-0472">Membrane</keyword>
<feature type="compositionally biased region" description="Basic and acidic residues" evidence="2">
    <location>
        <begin position="135"/>
        <end position="146"/>
    </location>
</feature>
<gene>
    <name evidence="5" type="ORF">OFA60_03670</name>
</gene>
<dbReference type="PANTHER" id="PTHR33392">
    <property type="entry name" value="POLYISOPRENYL-TEICHOIC ACID--PEPTIDOGLYCAN TEICHOIC ACID TRANSFERASE TAGU"/>
    <property type="match status" value="1"/>
</dbReference>
<dbReference type="AlphaFoldDB" id="A0AA47IQU6"/>
<evidence type="ECO:0000256" key="1">
    <source>
        <dbReference type="ARBA" id="ARBA00006068"/>
    </source>
</evidence>
<proteinExistence type="inferred from homology"/>
<organism evidence="5 6">
    <name type="scientific">Actinomyces naeslundii</name>
    <dbReference type="NCBI Taxonomy" id="1655"/>
    <lineage>
        <taxon>Bacteria</taxon>
        <taxon>Bacillati</taxon>
        <taxon>Actinomycetota</taxon>
        <taxon>Actinomycetes</taxon>
        <taxon>Actinomycetales</taxon>
        <taxon>Actinomycetaceae</taxon>
        <taxon>Actinomyces</taxon>
    </lineage>
</organism>
<feature type="transmembrane region" description="Helical" evidence="3">
    <location>
        <begin position="195"/>
        <end position="218"/>
    </location>
</feature>
<comment type="similarity">
    <text evidence="1">Belongs to the LytR/CpsA/Psr (LCP) family.</text>
</comment>
<dbReference type="Proteomes" id="UP001163127">
    <property type="component" value="Chromosome"/>
</dbReference>
<feature type="compositionally biased region" description="Polar residues" evidence="2">
    <location>
        <begin position="95"/>
        <end position="106"/>
    </location>
</feature>
<dbReference type="RefSeq" id="WP_252863998.1">
    <property type="nucleotide sequence ID" value="NZ_CP113787.1"/>
</dbReference>
<dbReference type="Gene3D" id="3.40.630.190">
    <property type="entry name" value="LCP protein"/>
    <property type="match status" value="1"/>
</dbReference>
<accession>A0AA47IQU6</accession>
<reference evidence="5" key="1">
    <citation type="submission" date="2022-11" db="EMBL/GenBank/DDBJ databases">
        <title>Dental biofilm bacteria. Genome sequencing and assembly.</title>
        <authorList>
            <person name="Robertsson C."/>
        </authorList>
    </citation>
    <scope>NUCLEOTIDE SEQUENCE</scope>
    <source>
        <strain evidence="5">CW</strain>
    </source>
</reference>
<feature type="region of interest" description="Disordered" evidence="2">
    <location>
        <begin position="1"/>
        <end position="189"/>
    </location>
</feature>
<keyword evidence="3" id="KW-1133">Transmembrane helix</keyword>
<evidence type="ECO:0000256" key="3">
    <source>
        <dbReference type="SAM" id="Phobius"/>
    </source>
</evidence>
<name>A0AA47IQU6_ACTNA</name>
<dbReference type="NCBIfam" id="TIGR00350">
    <property type="entry name" value="lytR_cpsA_psr"/>
    <property type="match status" value="1"/>
</dbReference>
<keyword evidence="3" id="KW-0812">Transmembrane</keyword>
<dbReference type="InterPro" id="IPR004474">
    <property type="entry name" value="LytR_CpsA_psr"/>
</dbReference>
<dbReference type="PANTHER" id="PTHR33392:SF6">
    <property type="entry name" value="POLYISOPRENYL-TEICHOIC ACID--PEPTIDOGLYCAN TEICHOIC ACID TRANSFERASE TAGU"/>
    <property type="match status" value="1"/>
</dbReference>
<dbReference type="InterPro" id="IPR050922">
    <property type="entry name" value="LytR/CpsA/Psr_CW_biosynth"/>
</dbReference>
<dbReference type="EMBL" id="CP113787">
    <property type="protein sequence ID" value="WAL43669.1"/>
    <property type="molecule type" value="Genomic_DNA"/>
</dbReference>
<evidence type="ECO:0000313" key="6">
    <source>
        <dbReference type="Proteomes" id="UP001163127"/>
    </source>
</evidence>
<feature type="compositionally biased region" description="Polar residues" evidence="2">
    <location>
        <begin position="41"/>
        <end position="50"/>
    </location>
</feature>
<sequence length="505" mass="53662">MTPTDDSFPPSITPGSGGGRSPRRQRPIDAVNQRSRERAETPSSEVSSNPADPAGGSPRRPASPAPNPSSASTGRPQRYSVLGRQDTDEPHPVQEASQQAAQSPRSIQPRRASAASQRGSHARAGSSAVPMEPSGDDRGTTAEPERTQAMPVRRGTYPVSTQGHQPPEEPVPGRPMFEPEQSREPKRPRPSWRRILRWTVIAIVVVLALIAARVAWLWNDVSSQLHRVDALSGAADTPGETWLIVGSDARGGVIQDDTEGARADSVMLLHKAENGQTSLTSLPRDTFVDIPEYGGNKINAAYSLEGPKLLVQTVEKLSGLTVDHYVEVGMTGVSQMVDAVGGVDVCLDYDVADEDSGLVWDTSHGKCQTVDGTKALAYSRMRKSDPTGDVGRGQRQRAVISAVVSKAASPTTIISFSRQNALVDAGTNALTVDKSAGTMSIARMVLAFRSASGGGLTGAPPIEDTAYSPEDADIGEAVLLRDTTAPDFFSKLRNGTLTTADFNQS</sequence>
<evidence type="ECO:0000256" key="2">
    <source>
        <dbReference type="SAM" id="MobiDB-lite"/>
    </source>
</evidence>
<evidence type="ECO:0000259" key="4">
    <source>
        <dbReference type="Pfam" id="PF03816"/>
    </source>
</evidence>